<dbReference type="InterPro" id="IPR015884">
    <property type="entry name" value="Malic_enzyme_CS"/>
</dbReference>
<dbReference type="PRINTS" id="PR00072">
    <property type="entry name" value="MALOXRDTASE"/>
</dbReference>
<feature type="binding site" evidence="6">
    <location>
        <position position="259"/>
    </location>
    <ligand>
        <name>a divalent metal cation</name>
        <dbReference type="ChEBI" id="CHEBI:60240"/>
    </ligand>
</feature>
<feature type="binding site" evidence="5">
    <location>
        <position position="468"/>
    </location>
    <ligand>
        <name>(S)-malate</name>
        <dbReference type="ChEBI" id="CHEBI:15589"/>
    </ligand>
</feature>
<dbReference type="Pfam" id="PF00390">
    <property type="entry name" value="malic"/>
    <property type="match status" value="1"/>
</dbReference>
<evidence type="ECO:0000256" key="4">
    <source>
        <dbReference type="PIRSR" id="PIRSR000106-1"/>
    </source>
</evidence>
<keyword evidence="3 6" id="KW-0479">Metal-binding</keyword>
<reference evidence="12" key="1">
    <citation type="journal article" date="2023" name="Commun. Biol.">
        <title>Genome analysis of Parmales, the sister group of diatoms, reveals the evolutionary specialization of diatoms from phago-mixotrophs to photoautotrophs.</title>
        <authorList>
            <person name="Ban H."/>
            <person name="Sato S."/>
            <person name="Yoshikawa S."/>
            <person name="Yamada K."/>
            <person name="Nakamura Y."/>
            <person name="Ichinomiya M."/>
            <person name="Sato N."/>
            <person name="Blanc-Mathieu R."/>
            <person name="Endo H."/>
            <person name="Kuwata A."/>
            <person name="Ogata H."/>
        </authorList>
    </citation>
    <scope>NUCLEOTIDE SEQUENCE [LARGE SCALE GENOMIC DNA]</scope>
    <source>
        <strain evidence="12">NIES 3701</strain>
    </source>
</reference>
<dbReference type="GO" id="GO:0046872">
    <property type="term" value="F:metal ion binding"/>
    <property type="evidence" value="ECO:0007669"/>
    <property type="project" value="UniProtKB-KW"/>
</dbReference>
<dbReference type="GO" id="GO:0006108">
    <property type="term" value="P:malate metabolic process"/>
    <property type="evidence" value="ECO:0007669"/>
    <property type="project" value="TreeGrafter"/>
</dbReference>
<keyword evidence="7" id="KW-0560">Oxidoreductase</keyword>
<dbReference type="Gene3D" id="3.40.50.720">
    <property type="entry name" value="NAD(P)-binding Rossmann-like Domain"/>
    <property type="match status" value="1"/>
</dbReference>
<dbReference type="AlphaFoldDB" id="A0A9W7CB45"/>
<dbReference type="InterPro" id="IPR001891">
    <property type="entry name" value="Malic_OxRdtase"/>
</dbReference>
<dbReference type="InterPro" id="IPR046346">
    <property type="entry name" value="Aminoacid_DH-like_N_sf"/>
</dbReference>
<dbReference type="Proteomes" id="UP001165085">
    <property type="component" value="Unassembled WGS sequence"/>
</dbReference>
<sequence length="565" mass="60591">MKLAHIAALAHLLLVSSAITSASAGTGLPSSDIPLKLQSSRVLSNLRDKSSDLEKYIYLRGIAESNEDLYFATLVNNVEEVMPIVYTPTVGQACQKFSQIYTAPLSPSRSSGLFVNLADLGSVAAVLDTYPSKDVKCIVVTDGERILGLGDQGANGMGIPIGKLALYCACAGIDPKTVLPIVVDVGTNNEDNLKDEHYIGLRRKRERGEKYDQLIDELVEAVKEKYGESCLIQFEDFGNSNAFRILEKYQETSCCFNDDIQGTASVVLAGIIASKGITGVDLKDHRFLFLGAGEAGVGIANLIAYAISDETGCSVDEARKQIHLVDSKGLVSEARVKSGEKLAHHKLPYTHPICTDAPTSTLLDCVNTLNPTALIGVSAIPNTFTQEVVEQMANNHANPLIFALSNPTSKAECTAEQAYNWSGGRCVFASGSPFAKVELSKENIQTTWGTKNAPFRHRSNVRIPGQGNNAYVFPGIGLGVIASGATRVSDKDMLIAARTLAKECKSSDLCNGSVYPPLSSIRDVSLKIATAVAENAYEEGTATVDRPKNLQSYIQSTMYHPTGGK</sequence>
<evidence type="ECO:0000256" key="5">
    <source>
        <dbReference type="PIRSR" id="PIRSR000106-2"/>
    </source>
</evidence>
<dbReference type="SMART" id="SM01274">
    <property type="entry name" value="malic"/>
    <property type="match status" value="1"/>
</dbReference>
<keyword evidence="8" id="KW-0732">Signal</keyword>
<keyword evidence="12" id="KW-1185">Reference proteome</keyword>
<feature type="binding site" evidence="5">
    <location>
        <position position="406"/>
    </location>
    <ligand>
        <name>(S)-malate</name>
        <dbReference type="ChEBI" id="CHEBI:15589"/>
    </ligand>
</feature>
<evidence type="ECO:0000256" key="8">
    <source>
        <dbReference type="SAM" id="SignalP"/>
    </source>
</evidence>
<dbReference type="SUPFAM" id="SSF51735">
    <property type="entry name" value="NAD(P)-binding Rossmann-fold domains"/>
    <property type="match status" value="1"/>
</dbReference>
<dbReference type="Pfam" id="PF03949">
    <property type="entry name" value="Malic_M"/>
    <property type="match status" value="1"/>
</dbReference>
<comment type="similarity">
    <text evidence="2 7">Belongs to the malic enzymes family.</text>
</comment>
<evidence type="ECO:0000256" key="7">
    <source>
        <dbReference type="RuleBase" id="RU003426"/>
    </source>
</evidence>
<dbReference type="GO" id="GO:0051287">
    <property type="term" value="F:NAD binding"/>
    <property type="evidence" value="ECO:0007669"/>
    <property type="project" value="InterPro"/>
</dbReference>
<evidence type="ECO:0000259" key="10">
    <source>
        <dbReference type="SMART" id="SM01274"/>
    </source>
</evidence>
<dbReference type="GO" id="GO:0004473">
    <property type="term" value="F:malate dehydrogenase (decarboxylating) (NADP+) activity"/>
    <property type="evidence" value="ECO:0007669"/>
    <property type="project" value="TreeGrafter"/>
</dbReference>
<dbReference type="OrthoDB" id="5365701at2759"/>
<evidence type="ECO:0000256" key="3">
    <source>
        <dbReference type="ARBA" id="ARBA00022723"/>
    </source>
</evidence>
<dbReference type="NCBIfam" id="NF010052">
    <property type="entry name" value="PRK13529.1"/>
    <property type="match status" value="1"/>
</dbReference>
<feature type="binding site" evidence="5">
    <location>
        <position position="145"/>
    </location>
    <ligand>
        <name>(S)-malate</name>
        <dbReference type="ChEBI" id="CHEBI:15589"/>
    </ligand>
</feature>
<evidence type="ECO:0000256" key="2">
    <source>
        <dbReference type="ARBA" id="ARBA00008785"/>
    </source>
</evidence>
<feature type="binding site" evidence="6">
    <location>
        <position position="235"/>
    </location>
    <ligand>
        <name>a divalent metal cation</name>
        <dbReference type="ChEBI" id="CHEBI:60240"/>
    </ligand>
</feature>
<comment type="caution">
    <text evidence="11">The sequence shown here is derived from an EMBL/GenBank/DDBJ whole genome shotgun (WGS) entry which is preliminary data.</text>
</comment>
<dbReference type="PANTHER" id="PTHR23406">
    <property type="entry name" value="MALIC ENZYME-RELATED"/>
    <property type="match status" value="1"/>
</dbReference>
<feature type="chain" id="PRO_5040822299" description="Malic enzyme" evidence="8">
    <location>
        <begin position="25"/>
        <end position="565"/>
    </location>
</feature>
<dbReference type="PIRSF" id="PIRSF000106">
    <property type="entry name" value="ME"/>
    <property type="match status" value="1"/>
</dbReference>
<evidence type="ECO:0000259" key="9">
    <source>
        <dbReference type="SMART" id="SM00919"/>
    </source>
</evidence>
<dbReference type="PROSITE" id="PS00331">
    <property type="entry name" value="MALIC_ENZYMES"/>
    <property type="match status" value="1"/>
</dbReference>
<dbReference type="InterPro" id="IPR012301">
    <property type="entry name" value="Malic_N_dom"/>
</dbReference>
<dbReference type="InterPro" id="IPR037062">
    <property type="entry name" value="Malic_N_dom_sf"/>
</dbReference>
<dbReference type="FunFam" id="3.40.50.720:FF:000182">
    <property type="entry name" value="NAD-dependent malic enzyme"/>
    <property type="match status" value="1"/>
</dbReference>
<feature type="active site" description="Proton acceptor" evidence="4">
    <location>
        <position position="163"/>
    </location>
</feature>
<feature type="active site" description="Proton donor" evidence="4">
    <location>
        <position position="86"/>
    </location>
</feature>
<feature type="domain" description="Malic enzyme N-terminal" evidence="10">
    <location>
        <begin position="63"/>
        <end position="250"/>
    </location>
</feature>
<dbReference type="SUPFAM" id="SSF53223">
    <property type="entry name" value="Aminoacid dehydrogenase-like, N-terminal domain"/>
    <property type="match status" value="1"/>
</dbReference>
<dbReference type="EMBL" id="BRXY01000580">
    <property type="protein sequence ID" value="GMI01454.1"/>
    <property type="molecule type" value="Genomic_DNA"/>
</dbReference>
<evidence type="ECO:0000313" key="12">
    <source>
        <dbReference type="Proteomes" id="UP001165085"/>
    </source>
</evidence>
<dbReference type="PANTHER" id="PTHR23406:SF90">
    <property type="entry name" value="MALIC ENZYME-RELATED"/>
    <property type="match status" value="1"/>
</dbReference>
<protein>
    <recommendedName>
        <fullName evidence="7">Malic enzyme</fullName>
    </recommendedName>
</protein>
<gene>
    <name evidence="11" type="ORF">TrST_g11552</name>
</gene>
<comment type="cofactor">
    <cofactor evidence="6">
        <name>Mg(2+)</name>
        <dbReference type="ChEBI" id="CHEBI:18420"/>
    </cofactor>
    <cofactor evidence="6">
        <name>Mn(2+)</name>
        <dbReference type="ChEBI" id="CHEBI:29035"/>
    </cofactor>
    <text evidence="6">Divalent metal cations. Prefers magnesium or manganese.</text>
</comment>
<evidence type="ECO:0000256" key="1">
    <source>
        <dbReference type="ARBA" id="ARBA00001936"/>
    </source>
</evidence>
<name>A0A9W7CB45_9STRA</name>
<evidence type="ECO:0000256" key="6">
    <source>
        <dbReference type="PIRSR" id="PIRSR000106-3"/>
    </source>
</evidence>
<dbReference type="Gene3D" id="3.40.50.10380">
    <property type="entry name" value="Malic enzyme, N-terminal domain"/>
    <property type="match status" value="1"/>
</dbReference>
<organism evidence="11 12">
    <name type="scientific">Triparma strigata</name>
    <dbReference type="NCBI Taxonomy" id="1606541"/>
    <lineage>
        <taxon>Eukaryota</taxon>
        <taxon>Sar</taxon>
        <taxon>Stramenopiles</taxon>
        <taxon>Ochrophyta</taxon>
        <taxon>Bolidophyceae</taxon>
        <taxon>Parmales</taxon>
        <taxon>Triparmaceae</taxon>
        <taxon>Triparma</taxon>
    </lineage>
</organism>
<feature type="binding site" evidence="6">
    <location>
        <position position="236"/>
    </location>
    <ligand>
        <name>a divalent metal cation</name>
        <dbReference type="ChEBI" id="CHEBI:60240"/>
    </ligand>
</feature>
<dbReference type="SMART" id="SM00919">
    <property type="entry name" value="Malic_M"/>
    <property type="match status" value="1"/>
</dbReference>
<evidence type="ECO:0000313" key="11">
    <source>
        <dbReference type="EMBL" id="GMI01454.1"/>
    </source>
</evidence>
<comment type="cofactor">
    <cofactor evidence="1">
        <name>Mn(2+)</name>
        <dbReference type="ChEBI" id="CHEBI:29035"/>
    </cofactor>
</comment>
<feature type="signal peptide" evidence="8">
    <location>
        <begin position="1"/>
        <end position="24"/>
    </location>
</feature>
<dbReference type="CDD" id="cd05312">
    <property type="entry name" value="NAD_bind_1_malic_enz"/>
    <property type="match status" value="1"/>
</dbReference>
<accession>A0A9W7CB45</accession>
<proteinExistence type="inferred from homology"/>
<dbReference type="InterPro" id="IPR012302">
    <property type="entry name" value="Malic_NAD-bd"/>
</dbReference>
<dbReference type="InterPro" id="IPR036291">
    <property type="entry name" value="NAD(P)-bd_dom_sf"/>
</dbReference>
<feature type="domain" description="Malic enzyme NAD-binding" evidence="9">
    <location>
        <begin position="260"/>
        <end position="537"/>
    </location>
</feature>